<organism evidence="2 3">
    <name type="scientific">Caenorhabditis bovis</name>
    <dbReference type="NCBI Taxonomy" id="2654633"/>
    <lineage>
        <taxon>Eukaryota</taxon>
        <taxon>Metazoa</taxon>
        <taxon>Ecdysozoa</taxon>
        <taxon>Nematoda</taxon>
        <taxon>Chromadorea</taxon>
        <taxon>Rhabditida</taxon>
        <taxon>Rhabditina</taxon>
        <taxon>Rhabditomorpha</taxon>
        <taxon>Rhabditoidea</taxon>
        <taxon>Rhabditidae</taxon>
        <taxon>Peloderinae</taxon>
        <taxon>Caenorhabditis</taxon>
    </lineage>
</organism>
<feature type="transmembrane region" description="Helical" evidence="1">
    <location>
        <begin position="73"/>
        <end position="98"/>
    </location>
</feature>
<dbReference type="EMBL" id="CADEPM010000001">
    <property type="protein sequence ID" value="CAB3396761.1"/>
    <property type="molecule type" value="Genomic_DNA"/>
</dbReference>
<evidence type="ECO:0000313" key="2">
    <source>
        <dbReference type="EMBL" id="CAB3396761.1"/>
    </source>
</evidence>
<dbReference type="AlphaFoldDB" id="A0A8S1E816"/>
<gene>
    <name evidence="2" type="ORF">CBOVIS_LOCUS273</name>
</gene>
<accession>A0A8S1E816</accession>
<keyword evidence="1" id="KW-1133">Transmembrane helix</keyword>
<keyword evidence="3" id="KW-1185">Reference proteome</keyword>
<evidence type="ECO:0000256" key="1">
    <source>
        <dbReference type="SAM" id="Phobius"/>
    </source>
</evidence>
<reference evidence="2 3" key="1">
    <citation type="submission" date="2020-04" db="EMBL/GenBank/DDBJ databases">
        <authorList>
            <person name="Laetsch R D."/>
            <person name="Stevens L."/>
            <person name="Kumar S."/>
            <person name="Blaxter L. M."/>
        </authorList>
    </citation>
    <scope>NUCLEOTIDE SEQUENCE [LARGE SCALE GENOMIC DNA]</scope>
</reference>
<sequence>MENLGSNNSLIEDIQNIEVPSTSHESDPFPVPADPFDGYVNITETDDKWTNGTDTSYHFDLNALLDYMGDNRWLVYLIVGIGLILVLATIILLIIWVMKHKKRVINQQSDPVLVNTYDQDVHWKRLCCACCNSKSKTRQEHLENRQNSSSNLEAYGRRDPLPAAAYSNPIGSSNFQKENDSEPIDDRNLAVYIDGISGIPNRVVTPPHFRELPPLRLNK</sequence>
<proteinExistence type="predicted"/>
<name>A0A8S1E816_9PELO</name>
<protein>
    <submittedName>
        <fullName evidence="2">Uncharacterized protein</fullName>
    </submittedName>
</protein>
<keyword evidence="1" id="KW-0812">Transmembrane</keyword>
<dbReference type="OrthoDB" id="5796971at2759"/>
<keyword evidence="1" id="KW-0472">Membrane</keyword>
<comment type="caution">
    <text evidence="2">The sequence shown here is derived from an EMBL/GenBank/DDBJ whole genome shotgun (WGS) entry which is preliminary data.</text>
</comment>
<dbReference type="Proteomes" id="UP000494206">
    <property type="component" value="Unassembled WGS sequence"/>
</dbReference>
<evidence type="ECO:0000313" key="3">
    <source>
        <dbReference type="Proteomes" id="UP000494206"/>
    </source>
</evidence>